<reference evidence="6" key="2">
    <citation type="submission" date="2023-01" db="EMBL/GenBank/DDBJ databases">
        <authorList>
            <person name="Sun Q."/>
            <person name="Evtushenko L."/>
        </authorList>
    </citation>
    <scope>NUCLEOTIDE SEQUENCE</scope>
    <source>
        <strain evidence="6">VKM B-2555</strain>
    </source>
</reference>
<evidence type="ECO:0000256" key="2">
    <source>
        <dbReference type="ARBA" id="ARBA00023125"/>
    </source>
</evidence>
<dbReference type="GO" id="GO:0003700">
    <property type="term" value="F:DNA-binding transcription factor activity"/>
    <property type="evidence" value="ECO:0007669"/>
    <property type="project" value="InterPro"/>
</dbReference>
<evidence type="ECO:0000256" key="1">
    <source>
        <dbReference type="ARBA" id="ARBA00023015"/>
    </source>
</evidence>
<dbReference type="InterPro" id="IPR018060">
    <property type="entry name" value="HTH_AraC"/>
</dbReference>
<dbReference type="PROSITE" id="PS01124">
    <property type="entry name" value="HTH_ARAC_FAMILY_2"/>
    <property type="match status" value="1"/>
</dbReference>
<comment type="caution">
    <text evidence="6">The sequence shown here is derived from an EMBL/GenBank/DDBJ whole genome shotgun (WGS) entry which is preliminary data.</text>
</comment>
<keyword evidence="2" id="KW-0238">DNA-binding</keyword>
<dbReference type="Proteomes" id="UP001143364">
    <property type="component" value="Unassembled WGS sequence"/>
</dbReference>
<evidence type="ECO:0000256" key="3">
    <source>
        <dbReference type="ARBA" id="ARBA00023163"/>
    </source>
</evidence>
<dbReference type="InterPro" id="IPR009057">
    <property type="entry name" value="Homeodomain-like_sf"/>
</dbReference>
<dbReference type="Pfam" id="PF12625">
    <property type="entry name" value="Arabinose_bd"/>
    <property type="match status" value="1"/>
</dbReference>
<dbReference type="EMBL" id="BSFK01000010">
    <property type="protein sequence ID" value="GLK76842.1"/>
    <property type="molecule type" value="Genomic_DNA"/>
</dbReference>
<dbReference type="Pfam" id="PF12833">
    <property type="entry name" value="HTH_18"/>
    <property type="match status" value="1"/>
</dbReference>
<dbReference type="Gene3D" id="1.10.10.60">
    <property type="entry name" value="Homeodomain-like"/>
    <property type="match status" value="1"/>
</dbReference>
<dbReference type="PANTHER" id="PTHR47894:SF4">
    <property type="entry name" value="HTH-TYPE TRANSCRIPTIONAL REGULATOR GADX"/>
    <property type="match status" value="1"/>
</dbReference>
<dbReference type="SUPFAM" id="SSF46689">
    <property type="entry name" value="Homeodomain-like"/>
    <property type="match status" value="1"/>
</dbReference>
<feature type="region of interest" description="Disordered" evidence="4">
    <location>
        <begin position="326"/>
        <end position="351"/>
    </location>
</feature>
<proteinExistence type="predicted"/>
<evidence type="ECO:0000313" key="7">
    <source>
        <dbReference type="Proteomes" id="UP001143364"/>
    </source>
</evidence>
<feature type="domain" description="HTH araC/xylS-type" evidence="5">
    <location>
        <begin position="226"/>
        <end position="328"/>
    </location>
</feature>
<accession>A0A9W6N476</accession>
<dbReference type="InterPro" id="IPR032687">
    <property type="entry name" value="AraC-type_N"/>
</dbReference>
<name>A0A9W6N476_9HYPH</name>
<keyword evidence="7" id="KW-1185">Reference proteome</keyword>
<dbReference type="GO" id="GO:0000976">
    <property type="term" value="F:transcription cis-regulatory region binding"/>
    <property type="evidence" value="ECO:0007669"/>
    <property type="project" value="TreeGrafter"/>
</dbReference>
<evidence type="ECO:0000313" key="6">
    <source>
        <dbReference type="EMBL" id="GLK76842.1"/>
    </source>
</evidence>
<sequence>MTRLGLTRARSIGAITDAVEQAGGSVARVFARAEMSQSLLQEPDRPILLRDQACLMACAVDELGDPTLPARLAGRVGALGLGPLGRVVCSADTLRDAIRRAEMATPELLQTATWTGLKPFDAAHVLYGYKVTERMDVGRQLNEVLALGYLLDVVRHFMGPGWRPERAVVTGAALPGRSDIEAAFRCDVTLGGVAGVLIRREDLAARNPAPPPPANDDAIAPLPALSDLVSCVEHVLMLQPRLDRSSVEWVCGRLGMSRRTFQRRLSDDGVTFSSLLQHVLLRKAQSFLSDRSMSISQIAFELGYADPAHFSRAFSSWTGVSPRGWRNRRTCGHHEGKMGRSPEEGALGRTD</sequence>
<feature type="compositionally biased region" description="Basic and acidic residues" evidence="4">
    <location>
        <begin position="332"/>
        <end position="343"/>
    </location>
</feature>
<organism evidence="6 7">
    <name type="scientific">Methylopila jiangsuensis</name>
    <dbReference type="NCBI Taxonomy" id="586230"/>
    <lineage>
        <taxon>Bacteria</taxon>
        <taxon>Pseudomonadati</taxon>
        <taxon>Pseudomonadota</taxon>
        <taxon>Alphaproteobacteria</taxon>
        <taxon>Hyphomicrobiales</taxon>
        <taxon>Methylopilaceae</taxon>
        <taxon>Methylopila</taxon>
    </lineage>
</organism>
<dbReference type="PRINTS" id="PR00032">
    <property type="entry name" value="HTHARAC"/>
</dbReference>
<dbReference type="GO" id="GO:0005829">
    <property type="term" value="C:cytosol"/>
    <property type="evidence" value="ECO:0007669"/>
    <property type="project" value="TreeGrafter"/>
</dbReference>
<protein>
    <submittedName>
        <fullName evidence="6">AraC family transcriptional regulator</fullName>
    </submittedName>
</protein>
<evidence type="ECO:0000256" key="4">
    <source>
        <dbReference type="SAM" id="MobiDB-lite"/>
    </source>
</evidence>
<dbReference type="AlphaFoldDB" id="A0A9W6N476"/>
<dbReference type="PANTHER" id="PTHR47894">
    <property type="entry name" value="HTH-TYPE TRANSCRIPTIONAL REGULATOR GADX"/>
    <property type="match status" value="1"/>
</dbReference>
<reference evidence="6" key="1">
    <citation type="journal article" date="2014" name="Int. J. Syst. Evol. Microbiol.">
        <title>Complete genome sequence of Corynebacterium casei LMG S-19264T (=DSM 44701T), isolated from a smear-ripened cheese.</title>
        <authorList>
            <consortium name="US DOE Joint Genome Institute (JGI-PGF)"/>
            <person name="Walter F."/>
            <person name="Albersmeier A."/>
            <person name="Kalinowski J."/>
            <person name="Ruckert C."/>
        </authorList>
    </citation>
    <scope>NUCLEOTIDE SEQUENCE</scope>
    <source>
        <strain evidence="6">VKM B-2555</strain>
    </source>
</reference>
<gene>
    <name evidence="6" type="ORF">GCM10008171_20960</name>
</gene>
<dbReference type="InterPro" id="IPR020449">
    <property type="entry name" value="Tscrpt_reg_AraC-type_HTH"/>
</dbReference>
<keyword evidence="3" id="KW-0804">Transcription</keyword>
<keyword evidence="1" id="KW-0805">Transcription regulation</keyword>
<dbReference type="SMART" id="SM00342">
    <property type="entry name" value="HTH_ARAC"/>
    <property type="match status" value="1"/>
</dbReference>
<dbReference type="RefSeq" id="WP_271204699.1">
    <property type="nucleotide sequence ID" value="NZ_BSFK01000010.1"/>
</dbReference>
<evidence type="ECO:0000259" key="5">
    <source>
        <dbReference type="PROSITE" id="PS01124"/>
    </source>
</evidence>